<dbReference type="SMART" id="SM00421">
    <property type="entry name" value="HTH_LUXR"/>
    <property type="match status" value="1"/>
</dbReference>
<dbReference type="InterPro" id="IPR011990">
    <property type="entry name" value="TPR-like_helical_dom_sf"/>
</dbReference>
<dbReference type="InterPro" id="IPR016032">
    <property type="entry name" value="Sig_transdc_resp-reg_C-effctor"/>
</dbReference>
<dbReference type="SUPFAM" id="SSF52540">
    <property type="entry name" value="P-loop containing nucleoside triphosphate hydrolases"/>
    <property type="match status" value="1"/>
</dbReference>
<sequence>MQNREVSDSTDVPRHRRLKFSGDPILAARFAVPTAGRNLVPRPALLERLTAGVQGPLTLINGPAGAGKTVLAAQWVTADDAPGPIAWLTVEPGDTPGLFWAYLIEALHRHGIPLPQVGTPARAEDADQSLLVRLADALANTPDPVVLILDQLDATCAAEITAGLHFVLEHAAGGLRLVLTARSDPLLPLHRYRASGGITEIRNADLVFTRADTRLLLREHGLDLPPSSLTLLIERTEGWAAGLRLSALAMQAGPDPEEFIGEFAADRTAIADYLLAEVLEVLPAETQTLLLRVCITEQIHPELADILTGRRDAAWTLAGLARANAFVERVDGSPWYRLHPLFACVLRAHLRHRHPGLESHLHSQAARWFARSGALATAVTHAAIGGDWQFATDHLVETLALGRLFTGLDTEKLRRVFSAMPENLPGAAPALVRAACRLADHDLADCDSALARADEYLRGCAYLPPRLVRAFLGVLAGRVAGDVDAVRQSAAETDRLLHEIPQRLIEQHPEITVMVLVGLGSAELGAGHLDRAASALDAAIQACGQAGTEQMLCDALGLLALVELLRGRLRRAENHSRRSIALAEESALPPGNPTVPSHLVLAGVATERDDRVNARIHLDLAGYSVGQDLEPTVAVAAAVIGSRLATTDGDWKIALALLHTARASLARRRPAAWTMDELAIAESSVHLAQADVRAALAVLDAAPSDRPEHIVARTRALLAARHDDADALKDLAELRADKNTTATLQVQACLLRARSAVDNGHSEEARRLVRQAFGLARQEGLRRVFVESGPWVRKLLEQDPQLVTGHGWLPAEAPASSHAAPPLAAIPPLTEREDQVLRQAAAMLTTDEIATALSISTNTVKTHLLSIYRKLGVTRRREAVHRARELALL</sequence>
<feature type="domain" description="HTH luxR-type" evidence="4">
    <location>
        <begin position="822"/>
        <end position="887"/>
    </location>
</feature>
<dbReference type="SUPFAM" id="SSF48452">
    <property type="entry name" value="TPR-like"/>
    <property type="match status" value="1"/>
</dbReference>
<dbReference type="SUPFAM" id="SSF46894">
    <property type="entry name" value="C-terminal effector domain of the bipartite response regulators"/>
    <property type="match status" value="1"/>
</dbReference>
<dbReference type="InterPro" id="IPR003593">
    <property type="entry name" value="AAA+_ATPase"/>
</dbReference>
<dbReference type="PRINTS" id="PR00038">
    <property type="entry name" value="HTHLUXR"/>
</dbReference>
<evidence type="ECO:0000313" key="6">
    <source>
        <dbReference type="Proteomes" id="UP001331936"/>
    </source>
</evidence>
<dbReference type="PANTHER" id="PTHR44688">
    <property type="entry name" value="DNA-BINDING TRANSCRIPTIONAL ACTIVATOR DEVR_DOSR"/>
    <property type="match status" value="1"/>
</dbReference>
<keyword evidence="3" id="KW-0804">Transcription</keyword>
<evidence type="ECO:0000256" key="2">
    <source>
        <dbReference type="ARBA" id="ARBA00023125"/>
    </source>
</evidence>
<organism evidence="5 6">
    <name type="scientific">Rhodococcus chondri</name>
    <dbReference type="NCBI Taxonomy" id="3065941"/>
    <lineage>
        <taxon>Bacteria</taxon>
        <taxon>Bacillati</taxon>
        <taxon>Actinomycetota</taxon>
        <taxon>Actinomycetes</taxon>
        <taxon>Mycobacteriales</taxon>
        <taxon>Nocardiaceae</taxon>
        <taxon>Rhodococcus</taxon>
    </lineage>
</organism>
<dbReference type="Pfam" id="PF00196">
    <property type="entry name" value="GerE"/>
    <property type="match status" value="1"/>
</dbReference>
<dbReference type="EMBL" id="JAUZMZ010000036">
    <property type="protein sequence ID" value="MEE2032229.1"/>
    <property type="molecule type" value="Genomic_DNA"/>
</dbReference>
<dbReference type="RefSeq" id="WP_330151653.1">
    <property type="nucleotide sequence ID" value="NZ_JAUZMZ010000036.1"/>
</dbReference>
<evidence type="ECO:0000256" key="3">
    <source>
        <dbReference type="ARBA" id="ARBA00023163"/>
    </source>
</evidence>
<dbReference type="Proteomes" id="UP001331936">
    <property type="component" value="Unassembled WGS sequence"/>
</dbReference>
<keyword evidence="6" id="KW-1185">Reference proteome</keyword>
<protein>
    <submittedName>
        <fullName evidence="5">LuxR C-terminal-related transcriptional regulator</fullName>
    </submittedName>
</protein>
<dbReference type="PROSITE" id="PS50043">
    <property type="entry name" value="HTH_LUXR_2"/>
    <property type="match status" value="1"/>
</dbReference>
<comment type="caution">
    <text evidence="5">The sequence shown here is derived from an EMBL/GenBank/DDBJ whole genome shotgun (WGS) entry which is preliminary data.</text>
</comment>
<dbReference type="Pfam" id="PF17874">
    <property type="entry name" value="TPR_MalT"/>
    <property type="match status" value="1"/>
</dbReference>
<reference evidence="5 6" key="1">
    <citation type="submission" date="2023-08" db="EMBL/GenBank/DDBJ databases">
        <authorList>
            <person name="Girao M."/>
            <person name="Carvalho M.F."/>
        </authorList>
    </citation>
    <scope>NUCLEOTIDE SEQUENCE [LARGE SCALE GENOMIC DNA]</scope>
    <source>
        <strain evidence="5 6">CC-R104</strain>
    </source>
</reference>
<gene>
    <name evidence="5" type="ORF">Q8814_08930</name>
</gene>
<keyword evidence="2" id="KW-0238">DNA-binding</keyword>
<dbReference type="Gene3D" id="3.40.50.300">
    <property type="entry name" value="P-loop containing nucleotide triphosphate hydrolases"/>
    <property type="match status" value="1"/>
</dbReference>
<name>A0ABU7JQR7_9NOCA</name>
<keyword evidence="1" id="KW-0805">Transcription regulation</keyword>
<dbReference type="SMART" id="SM00382">
    <property type="entry name" value="AAA"/>
    <property type="match status" value="1"/>
</dbReference>
<dbReference type="InterPro" id="IPR027417">
    <property type="entry name" value="P-loop_NTPase"/>
</dbReference>
<accession>A0ABU7JQR7</accession>
<evidence type="ECO:0000259" key="4">
    <source>
        <dbReference type="PROSITE" id="PS50043"/>
    </source>
</evidence>
<evidence type="ECO:0000313" key="5">
    <source>
        <dbReference type="EMBL" id="MEE2032229.1"/>
    </source>
</evidence>
<dbReference type="CDD" id="cd06170">
    <property type="entry name" value="LuxR_C_like"/>
    <property type="match status" value="1"/>
</dbReference>
<evidence type="ECO:0000256" key="1">
    <source>
        <dbReference type="ARBA" id="ARBA00023015"/>
    </source>
</evidence>
<dbReference type="InterPro" id="IPR036388">
    <property type="entry name" value="WH-like_DNA-bd_sf"/>
</dbReference>
<dbReference type="InterPro" id="IPR000792">
    <property type="entry name" value="Tscrpt_reg_LuxR_C"/>
</dbReference>
<dbReference type="InterPro" id="IPR059106">
    <property type="entry name" value="WHD_MalT"/>
</dbReference>
<dbReference type="Gene3D" id="1.25.40.10">
    <property type="entry name" value="Tetratricopeptide repeat domain"/>
    <property type="match status" value="1"/>
</dbReference>
<dbReference type="InterPro" id="IPR041617">
    <property type="entry name" value="TPR_MalT"/>
</dbReference>
<proteinExistence type="predicted"/>
<dbReference type="PANTHER" id="PTHR44688:SF16">
    <property type="entry name" value="DNA-BINDING TRANSCRIPTIONAL ACTIVATOR DEVR_DOSR"/>
    <property type="match status" value="1"/>
</dbReference>
<dbReference type="Pfam" id="PF25873">
    <property type="entry name" value="WHD_MalT"/>
    <property type="match status" value="1"/>
</dbReference>
<dbReference type="Gene3D" id="1.10.10.10">
    <property type="entry name" value="Winged helix-like DNA-binding domain superfamily/Winged helix DNA-binding domain"/>
    <property type="match status" value="1"/>
</dbReference>